<evidence type="ECO:0000313" key="2">
    <source>
        <dbReference type="EMBL" id="KAH7308645.1"/>
    </source>
</evidence>
<organism evidence="2 3">
    <name type="scientific">Stachybotrys elegans</name>
    <dbReference type="NCBI Taxonomy" id="80388"/>
    <lineage>
        <taxon>Eukaryota</taxon>
        <taxon>Fungi</taxon>
        <taxon>Dikarya</taxon>
        <taxon>Ascomycota</taxon>
        <taxon>Pezizomycotina</taxon>
        <taxon>Sordariomycetes</taxon>
        <taxon>Hypocreomycetidae</taxon>
        <taxon>Hypocreales</taxon>
        <taxon>Stachybotryaceae</taxon>
        <taxon>Stachybotrys</taxon>
    </lineage>
</organism>
<keyword evidence="3" id="KW-1185">Reference proteome</keyword>
<dbReference type="InterPro" id="IPR001214">
    <property type="entry name" value="SET_dom"/>
</dbReference>
<dbReference type="PANTHER" id="PTHR47643:SF2">
    <property type="entry name" value="TPR DOMAIN PROTEIN (AFU_ORTHOLOGUE AFUA_5G12710)"/>
    <property type="match status" value="1"/>
</dbReference>
<dbReference type="InterPro" id="IPR019734">
    <property type="entry name" value="TPR_rpt"/>
</dbReference>
<dbReference type="OrthoDB" id="438641at2759"/>
<dbReference type="Pfam" id="PF00856">
    <property type="entry name" value="SET"/>
    <property type="match status" value="1"/>
</dbReference>
<dbReference type="EMBL" id="JAGPNK010000015">
    <property type="protein sequence ID" value="KAH7308645.1"/>
    <property type="molecule type" value="Genomic_DNA"/>
</dbReference>
<dbReference type="SMART" id="SM00028">
    <property type="entry name" value="TPR"/>
    <property type="match status" value="2"/>
</dbReference>
<protein>
    <submittedName>
        <fullName evidence="2">TPR domain protein</fullName>
    </submittedName>
</protein>
<gene>
    <name evidence="2" type="ORF">B0I35DRAFT_515725</name>
</gene>
<dbReference type="InterPro" id="IPR053209">
    <property type="entry name" value="Gramillin-biosynth_MTr"/>
</dbReference>
<comment type="caution">
    <text evidence="2">The sequence shown here is derived from an EMBL/GenBank/DDBJ whole genome shotgun (WGS) entry which is preliminary data.</text>
</comment>
<feature type="domain" description="SET" evidence="1">
    <location>
        <begin position="341"/>
        <end position="546"/>
    </location>
</feature>
<proteinExistence type="predicted"/>
<name>A0A8K0WMF6_9HYPO</name>
<dbReference type="Proteomes" id="UP000813444">
    <property type="component" value="Unassembled WGS sequence"/>
</dbReference>
<evidence type="ECO:0000259" key="1">
    <source>
        <dbReference type="PROSITE" id="PS50280"/>
    </source>
</evidence>
<accession>A0A8K0WMF6</accession>
<reference evidence="2" key="1">
    <citation type="journal article" date="2021" name="Nat. Commun.">
        <title>Genetic determinants of endophytism in the Arabidopsis root mycobiome.</title>
        <authorList>
            <person name="Mesny F."/>
            <person name="Miyauchi S."/>
            <person name="Thiergart T."/>
            <person name="Pickel B."/>
            <person name="Atanasova L."/>
            <person name="Karlsson M."/>
            <person name="Huettel B."/>
            <person name="Barry K.W."/>
            <person name="Haridas S."/>
            <person name="Chen C."/>
            <person name="Bauer D."/>
            <person name="Andreopoulos W."/>
            <person name="Pangilinan J."/>
            <person name="LaButti K."/>
            <person name="Riley R."/>
            <person name="Lipzen A."/>
            <person name="Clum A."/>
            <person name="Drula E."/>
            <person name="Henrissat B."/>
            <person name="Kohler A."/>
            <person name="Grigoriev I.V."/>
            <person name="Martin F.M."/>
            <person name="Hacquard S."/>
        </authorList>
    </citation>
    <scope>NUCLEOTIDE SEQUENCE</scope>
    <source>
        <strain evidence="2">MPI-CAGE-CH-0235</strain>
    </source>
</reference>
<sequence>MNNQDVSQDPLFAERLTRHQTNFRNALARSGERPVARASREEMLRLFIHNVARRATQERNGATDLVIPPPYPPCDKPLASLSKIMLSDLVLETHHRGTFAIVRSLAPSDKTDGINAIVEDEAGKVLHMVMYNQETSAPAAINQIIRKDMALVIKQPYLTVLSDDNHALRIDHVSDVMELPIHDGRFPVAWRQQPIEAEASSASWKAKGNDFFKQFRYVDAIKCYSNALTCNPPAEEAKVIKSNRAAANLTLKQFDAVLPDVEDPPGEPKLKEKALLRHAKALYGLERYRECLSLLENMTSEFSSNTEAQALLERTVCRCQEQETGEYKFYEFYRQAAENYPPLVDCATYRGPVVVKNAGAKGRGLFTTQAVKAGDLLFCEKAFAHVYVHPTLEKVKRRPEAFYNLEARSVHMGGHAELVAIMAQKLRRNPSLMPVIRDLHHGSYTTVQATEVDGQAVVDTFLLERIMALNAYACPLATRLSAWEYENDLSGTPEEELSYSCGIWPTASYINHSCAMSAARAFIGDMMIVRATRDMDADTEITWWYQSPIDKYYEERQPQFRPWGFICKCPICLEEKALTTSQRRDTVQQIYSLLPRRRQPDTVSRLEALFTHLDTTYAQPSSEMPRLFTWVSMCELASMYREQGQMGKAIGTLIRALESLGSVIEGGRPEDSFAPVVVKKWGGLILPMTASNWKLLLNCYPQVAPQIALQFVPWAKTAYLMSMGEDETFFQEV</sequence>
<dbReference type="AlphaFoldDB" id="A0A8K0WMF6"/>
<dbReference type="InterPro" id="IPR011990">
    <property type="entry name" value="TPR-like_helical_dom_sf"/>
</dbReference>
<dbReference type="PROSITE" id="PS50280">
    <property type="entry name" value="SET"/>
    <property type="match status" value="1"/>
</dbReference>
<dbReference type="PANTHER" id="PTHR47643">
    <property type="entry name" value="TPR DOMAIN PROTEIN (AFU_ORTHOLOGUE AFUA_5G12710)"/>
    <property type="match status" value="1"/>
</dbReference>
<dbReference type="SUPFAM" id="SSF48452">
    <property type="entry name" value="TPR-like"/>
    <property type="match status" value="1"/>
</dbReference>
<evidence type="ECO:0000313" key="3">
    <source>
        <dbReference type="Proteomes" id="UP000813444"/>
    </source>
</evidence>
<dbReference type="InterPro" id="IPR046341">
    <property type="entry name" value="SET_dom_sf"/>
</dbReference>
<dbReference type="Gene3D" id="2.170.270.10">
    <property type="entry name" value="SET domain"/>
    <property type="match status" value="1"/>
</dbReference>
<dbReference type="SUPFAM" id="SSF82199">
    <property type="entry name" value="SET domain"/>
    <property type="match status" value="1"/>
</dbReference>
<dbReference type="Gene3D" id="1.25.40.10">
    <property type="entry name" value="Tetratricopeptide repeat domain"/>
    <property type="match status" value="1"/>
</dbReference>